<organism evidence="2 3">
    <name type="scientific">[Mycobacterium] kokjensenii</name>
    <dbReference type="NCBI Taxonomy" id="3064287"/>
    <lineage>
        <taxon>Bacteria</taxon>
        <taxon>Bacillati</taxon>
        <taxon>Actinomycetota</taxon>
        <taxon>Actinomycetes</taxon>
        <taxon>Mycobacteriales</taxon>
        <taxon>Mycobacteriaceae</taxon>
        <taxon>Mycolicibacter</taxon>
    </lineage>
</organism>
<proteinExistence type="predicted"/>
<evidence type="ECO:0000313" key="2">
    <source>
        <dbReference type="EMBL" id="CAJ1493846.1"/>
    </source>
</evidence>
<feature type="compositionally biased region" description="Pro residues" evidence="1">
    <location>
        <begin position="170"/>
        <end position="179"/>
    </location>
</feature>
<dbReference type="RefSeq" id="WP_308475420.1">
    <property type="nucleotide sequence ID" value="NZ_OY726394.1"/>
</dbReference>
<dbReference type="Proteomes" id="UP001190336">
    <property type="component" value="Chromosome"/>
</dbReference>
<protein>
    <recommendedName>
        <fullName evidence="4">Resolvase</fullName>
    </recommendedName>
</protein>
<dbReference type="EMBL" id="OY726394">
    <property type="protein sequence ID" value="CAJ1493846.1"/>
    <property type="molecule type" value="Genomic_DNA"/>
</dbReference>
<feature type="region of interest" description="Disordered" evidence="1">
    <location>
        <begin position="154"/>
        <end position="180"/>
    </location>
</feature>
<name>A0ABM9L7E1_9MYCO</name>
<keyword evidence="3" id="KW-1185">Reference proteome</keyword>
<sequence>MLLGDCETVEHRADLDVDAAKRGCRIIDAFGFEDGAAAGTDDLTEITAVVAALGRAITGRMDVWVPFPGPDFTREQHLRRMSLVLQRHGLNLRLTRNLYSAPTDGGMNEIDFALRREVHAVDDLDQAALAAEGAKSLSREIELALGAARGPQTVRLVPAEGAQRSRHPRPPTLPSPSMPWPERKRLLENYARWLVDGCGVTQAAMARILNSAGQRTATGRPWKPGSVSRLLNGKYGGPRRPEDVTPDAVAG</sequence>
<feature type="region of interest" description="Disordered" evidence="1">
    <location>
        <begin position="214"/>
        <end position="251"/>
    </location>
</feature>
<gene>
    <name evidence="2" type="ORF">MU0083_000523</name>
</gene>
<evidence type="ECO:0000313" key="3">
    <source>
        <dbReference type="Proteomes" id="UP001190336"/>
    </source>
</evidence>
<evidence type="ECO:0008006" key="4">
    <source>
        <dbReference type="Google" id="ProtNLM"/>
    </source>
</evidence>
<reference evidence="2 3" key="1">
    <citation type="submission" date="2023-08" db="EMBL/GenBank/DDBJ databases">
        <authorList>
            <person name="Folkvardsen B D."/>
            <person name="Norman A."/>
        </authorList>
    </citation>
    <scope>NUCLEOTIDE SEQUENCE [LARGE SCALE GENOMIC DNA]</scope>
    <source>
        <strain evidence="2 3">Mu0083</strain>
    </source>
</reference>
<evidence type="ECO:0000256" key="1">
    <source>
        <dbReference type="SAM" id="MobiDB-lite"/>
    </source>
</evidence>
<accession>A0ABM9L7E1</accession>